<gene>
    <name evidence="1" type="ORF">ACFOUV_07320</name>
</gene>
<evidence type="ECO:0000313" key="1">
    <source>
        <dbReference type="EMBL" id="MFC4023631.1"/>
    </source>
</evidence>
<dbReference type="RefSeq" id="WP_379496132.1">
    <property type="nucleotide sequence ID" value="NZ_JBHSAO010000004.1"/>
</dbReference>
<protein>
    <submittedName>
        <fullName evidence="1">Uncharacterized protein</fullName>
    </submittedName>
</protein>
<proteinExistence type="predicted"/>
<reference evidence="2" key="1">
    <citation type="journal article" date="2019" name="Int. J. Syst. Evol. Microbiol.">
        <title>The Global Catalogue of Microorganisms (GCM) 10K type strain sequencing project: providing services to taxonomists for standard genome sequencing and annotation.</title>
        <authorList>
            <consortium name="The Broad Institute Genomics Platform"/>
            <consortium name="The Broad Institute Genome Sequencing Center for Infectious Disease"/>
            <person name="Wu L."/>
            <person name="Ma J."/>
        </authorList>
    </citation>
    <scope>NUCLEOTIDE SEQUENCE [LARGE SCALE GENOMIC DNA]</scope>
    <source>
        <strain evidence="2">IBRC-M 10703</strain>
    </source>
</reference>
<accession>A0ABV8GXM2</accession>
<evidence type="ECO:0000313" key="2">
    <source>
        <dbReference type="Proteomes" id="UP001595772"/>
    </source>
</evidence>
<name>A0ABV8GXM2_9BACI</name>
<sequence>MPQDNFLHAVANMEQALANALDSVSSSASTTPDDFSRILKLIIKKEIVLEFLLEEFPFPQPPGSTPPS</sequence>
<comment type="caution">
    <text evidence="1">The sequence shown here is derived from an EMBL/GenBank/DDBJ whole genome shotgun (WGS) entry which is preliminary data.</text>
</comment>
<dbReference type="EMBL" id="JBHSAO010000004">
    <property type="protein sequence ID" value="MFC4023631.1"/>
    <property type="molecule type" value="Genomic_DNA"/>
</dbReference>
<keyword evidence="2" id="KW-1185">Reference proteome</keyword>
<organism evidence="1 2">
    <name type="scientific">Oceanobacillus longus</name>
    <dbReference type="NCBI Taxonomy" id="930120"/>
    <lineage>
        <taxon>Bacteria</taxon>
        <taxon>Bacillati</taxon>
        <taxon>Bacillota</taxon>
        <taxon>Bacilli</taxon>
        <taxon>Bacillales</taxon>
        <taxon>Bacillaceae</taxon>
        <taxon>Oceanobacillus</taxon>
    </lineage>
</organism>
<dbReference type="Proteomes" id="UP001595772">
    <property type="component" value="Unassembled WGS sequence"/>
</dbReference>